<name>A0A1H9AY36_9BACI</name>
<sequence length="60" mass="6965">MKHKASVQSFEREYKKVYIKLLTKATVDTAKQVDAYISVKKAKRENLECGTTVQQRFLSQ</sequence>
<protein>
    <submittedName>
        <fullName evidence="1">Uncharacterized protein</fullName>
    </submittedName>
</protein>
<reference evidence="1 2" key="1">
    <citation type="submission" date="2016-10" db="EMBL/GenBank/DDBJ databases">
        <authorList>
            <person name="Varghese N."/>
            <person name="Submissions S."/>
        </authorList>
    </citation>
    <scope>NUCLEOTIDE SEQUENCE [LARGE SCALE GENOMIC DNA]</scope>
    <source>
        <strain evidence="1 2">TC-13</strain>
    </source>
</reference>
<comment type="caution">
    <text evidence="1">The sequence shown here is derived from an EMBL/GenBank/DDBJ whole genome shotgun (WGS) entry which is preliminary data.</text>
</comment>
<dbReference type="Proteomes" id="UP000199410">
    <property type="component" value="Unassembled WGS sequence"/>
</dbReference>
<dbReference type="AlphaFoldDB" id="A0A1H9AY36"/>
<proteinExistence type="predicted"/>
<organism evidence="1 2">
    <name type="scientific">Lysinibacillus fusiformis</name>
    <dbReference type="NCBI Taxonomy" id="28031"/>
    <lineage>
        <taxon>Bacteria</taxon>
        <taxon>Bacillati</taxon>
        <taxon>Bacillota</taxon>
        <taxon>Bacilli</taxon>
        <taxon>Bacillales</taxon>
        <taxon>Bacillaceae</taxon>
        <taxon>Lysinibacillus</taxon>
    </lineage>
</organism>
<accession>A0A1H9AY36</accession>
<evidence type="ECO:0000313" key="1">
    <source>
        <dbReference type="EMBL" id="SEP81435.1"/>
    </source>
</evidence>
<gene>
    <name evidence="1" type="ORF">SAMN02787113_00636</name>
</gene>
<dbReference type="EMBL" id="FOEL01000002">
    <property type="protein sequence ID" value="SEP81435.1"/>
    <property type="molecule type" value="Genomic_DNA"/>
</dbReference>
<evidence type="ECO:0000313" key="2">
    <source>
        <dbReference type="Proteomes" id="UP000199410"/>
    </source>
</evidence>
<dbReference type="RefSeq" id="WP_089984516.1">
    <property type="nucleotide sequence ID" value="NZ_FMVP01000002.1"/>
</dbReference>